<dbReference type="InterPro" id="IPR018044">
    <property type="entry name" value="Peptidase_S11"/>
</dbReference>
<feature type="chain" id="PRO_5047449275" evidence="9">
    <location>
        <begin position="25"/>
        <end position="479"/>
    </location>
</feature>
<dbReference type="EMBL" id="JAJCIS010000025">
    <property type="protein sequence ID" value="MCB7389410.1"/>
    <property type="molecule type" value="Genomic_DNA"/>
</dbReference>
<keyword evidence="12" id="KW-1185">Reference proteome</keyword>
<proteinExistence type="inferred from homology"/>
<reference evidence="11 12" key="1">
    <citation type="submission" date="2021-10" db="EMBL/GenBank/DDBJ databases">
        <title>Collection of gut derived symbiotic bacterial strains cultured from healthy donors.</title>
        <authorList>
            <person name="Lin H."/>
            <person name="Littmann E."/>
            <person name="Kohout C."/>
            <person name="Pamer E.G."/>
        </authorList>
    </citation>
    <scope>NUCLEOTIDE SEQUENCE [LARGE SCALE GENOMIC DNA]</scope>
    <source>
        <strain evidence="11 12">DFI.1.165</strain>
    </source>
</reference>
<evidence type="ECO:0000313" key="12">
    <source>
        <dbReference type="Proteomes" id="UP001299546"/>
    </source>
</evidence>
<evidence type="ECO:0000256" key="2">
    <source>
        <dbReference type="ARBA" id="ARBA00022729"/>
    </source>
</evidence>
<dbReference type="RefSeq" id="WP_066735099.1">
    <property type="nucleotide sequence ID" value="NZ_JAJCIQ010000024.1"/>
</dbReference>
<dbReference type="InterPro" id="IPR012338">
    <property type="entry name" value="Beta-lactam/transpept-like"/>
</dbReference>
<feature type="domain" description="Peptidase S11 D-alanyl-D-alanine carboxypeptidase A N-terminal" evidence="10">
    <location>
        <begin position="89"/>
        <end position="319"/>
    </location>
</feature>
<evidence type="ECO:0000256" key="4">
    <source>
        <dbReference type="ARBA" id="ARBA00022960"/>
    </source>
</evidence>
<keyword evidence="8" id="KW-1133">Transmembrane helix</keyword>
<name>A0ABS8DM05_9FIRM</name>
<evidence type="ECO:0000256" key="1">
    <source>
        <dbReference type="ARBA" id="ARBA00007164"/>
    </source>
</evidence>
<keyword evidence="6" id="KW-0961">Cell wall biogenesis/degradation</keyword>
<evidence type="ECO:0000313" key="11">
    <source>
        <dbReference type="EMBL" id="MCB7389410.1"/>
    </source>
</evidence>
<keyword evidence="2 9" id="KW-0732">Signal</keyword>
<keyword evidence="5" id="KW-0573">Peptidoglycan synthesis</keyword>
<evidence type="ECO:0000256" key="8">
    <source>
        <dbReference type="SAM" id="Phobius"/>
    </source>
</evidence>
<dbReference type="SUPFAM" id="SSF56601">
    <property type="entry name" value="beta-lactamase/transpeptidase-like"/>
    <property type="match status" value="1"/>
</dbReference>
<keyword evidence="8" id="KW-0812">Transmembrane</keyword>
<dbReference type="InterPro" id="IPR001967">
    <property type="entry name" value="Peptidase_S11_N"/>
</dbReference>
<dbReference type="Pfam" id="PF00768">
    <property type="entry name" value="Peptidase_S11"/>
    <property type="match status" value="1"/>
</dbReference>
<gene>
    <name evidence="11" type="ORF">LIZ65_19195</name>
</gene>
<evidence type="ECO:0000256" key="9">
    <source>
        <dbReference type="SAM" id="SignalP"/>
    </source>
</evidence>
<comment type="caution">
    <text evidence="11">The sequence shown here is derived from an EMBL/GenBank/DDBJ whole genome shotgun (WGS) entry which is preliminary data.</text>
</comment>
<protein>
    <submittedName>
        <fullName evidence="11">Serine hydrolase</fullName>
    </submittedName>
</protein>
<keyword evidence="8" id="KW-0472">Membrane</keyword>
<evidence type="ECO:0000256" key="7">
    <source>
        <dbReference type="RuleBase" id="RU004016"/>
    </source>
</evidence>
<keyword evidence="4" id="KW-0133">Cell shape</keyword>
<accession>A0ABS8DM05</accession>
<feature type="transmembrane region" description="Helical" evidence="8">
    <location>
        <begin position="435"/>
        <end position="460"/>
    </location>
</feature>
<dbReference type="Proteomes" id="UP001299546">
    <property type="component" value="Unassembled WGS sequence"/>
</dbReference>
<dbReference type="GO" id="GO:0016787">
    <property type="term" value="F:hydrolase activity"/>
    <property type="evidence" value="ECO:0007669"/>
    <property type="project" value="UniProtKB-KW"/>
</dbReference>
<keyword evidence="3 11" id="KW-0378">Hydrolase</keyword>
<sequence>MKKTGKLLAVFLTVFILTGTIAEAADTKEDAPVDMTATGIVLTDAEREGKTAEEIYALEAANEETATQNAYNMAISSNGLTGWPQGPATYGEAAIVMEAESGAILYAKNIDGKGYPASITKVLTALIALENGGLNDKITITQSCIDFLEYGDAHIGMTTGEEITLNDALHALLLASANEVAYAIGDNTGEGYEWFINQMNARAKELGALNSNFVNTNGLNDENHYTTARDMALITRELYTKHEEFKTISQTLQYTIPPTNLQPESRIFQQKHKMFYESNEYYYPYVTAGKTGYTEQAMNTLVTCADDGNMKLICVVLKTHGRNVYTDTKALLEYGFANFHKVNVKENEKSKDFKEIDSNSYVVLPESVTFADLKPEIITESSQAKTGIVNYSYEGNTLGSANVTFSQAYLKKNAPQVEVKETKKTTEKGISLPTWVKWLAIGVVVVFFLLFLWFCFALYVRKKRKEQRKKRQKRRRRRR</sequence>
<dbReference type="PRINTS" id="PR00725">
    <property type="entry name" value="DADACBPTASE1"/>
</dbReference>
<dbReference type="Gene3D" id="3.40.710.10">
    <property type="entry name" value="DD-peptidase/beta-lactamase superfamily"/>
    <property type="match status" value="1"/>
</dbReference>
<evidence type="ECO:0000256" key="6">
    <source>
        <dbReference type="ARBA" id="ARBA00023316"/>
    </source>
</evidence>
<evidence type="ECO:0000256" key="3">
    <source>
        <dbReference type="ARBA" id="ARBA00022801"/>
    </source>
</evidence>
<evidence type="ECO:0000259" key="10">
    <source>
        <dbReference type="Pfam" id="PF00768"/>
    </source>
</evidence>
<comment type="similarity">
    <text evidence="1 7">Belongs to the peptidase S11 family.</text>
</comment>
<dbReference type="PANTHER" id="PTHR21581">
    <property type="entry name" value="D-ALANYL-D-ALANINE CARBOXYPEPTIDASE"/>
    <property type="match status" value="1"/>
</dbReference>
<dbReference type="PANTHER" id="PTHR21581:SF6">
    <property type="entry name" value="TRAFFICKING PROTEIN PARTICLE COMPLEX SUBUNIT 12"/>
    <property type="match status" value="1"/>
</dbReference>
<evidence type="ECO:0000256" key="5">
    <source>
        <dbReference type="ARBA" id="ARBA00022984"/>
    </source>
</evidence>
<organism evidence="11 12">
    <name type="scientific">Bariatricus massiliensis</name>
    <dbReference type="NCBI Taxonomy" id="1745713"/>
    <lineage>
        <taxon>Bacteria</taxon>
        <taxon>Bacillati</taxon>
        <taxon>Bacillota</taxon>
        <taxon>Clostridia</taxon>
        <taxon>Lachnospirales</taxon>
        <taxon>Lachnospiraceae</taxon>
        <taxon>Bariatricus</taxon>
    </lineage>
</organism>
<feature type="signal peptide" evidence="9">
    <location>
        <begin position="1"/>
        <end position="24"/>
    </location>
</feature>